<dbReference type="GO" id="GO:0008270">
    <property type="term" value="F:zinc ion binding"/>
    <property type="evidence" value="ECO:0007669"/>
    <property type="project" value="InterPro"/>
</dbReference>
<gene>
    <name evidence="2" type="ORF">DPMN_038466</name>
</gene>
<evidence type="ECO:0000256" key="1">
    <source>
        <dbReference type="SAM" id="MobiDB-lite"/>
    </source>
</evidence>
<dbReference type="Proteomes" id="UP000828390">
    <property type="component" value="Unassembled WGS sequence"/>
</dbReference>
<keyword evidence="3" id="KW-1185">Reference proteome</keyword>
<dbReference type="Gene3D" id="4.10.60.10">
    <property type="entry name" value="Zinc finger, CCHC-type"/>
    <property type="match status" value="1"/>
</dbReference>
<accession>A0A9D4RQA0</accession>
<feature type="region of interest" description="Disordered" evidence="1">
    <location>
        <begin position="68"/>
        <end position="107"/>
    </location>
</feature>
<feature type="compositionally biased region" description="Basic and acidic residues" evidence="1">
    <location>
        <begin position="68"/>
        <end position="89"/>
    </location>
</feature>
<protein>
    <recommendedName>
        <fullName evidence="4">CCHC-type domain-containing protein</fullName>
    </recommendedName>
</protein>
<comment type="caution">
    <text evidence="2">The sequence shown here is derived from an EMBL/GenBank/DDBJ whole genome shotgun (WGS) entry which is preliminary data.</text>
</comment>
<dbReference type="SUPFAM" id="SSF57756">
    <property type="entry name" value="Retrovirus zinc finger-like domains"/>
    <property type="match status" value="1"/>
</dbReference>
<dbReference type="EMBL" id="JAIWYP010000002">
    <property type="protein sequence ID" value="KAH3875203.1"/>
    <property type="molecule type" value="Genomic_DNA"/>
</dbReference>
<evidence type="ECO:0000313" key="2">
    <source>
        <dbReference type="EMBL" id="KAH3875203.1"/>
    </source>
</evidence>
<dbReference type="GO" id="GO:0003676">
    <property type="term" value="F:nucleic acid binding"/>
    <property type="evidence" value="ECO:0007669"/>
    <property type="project" value="InterPro"/>
</dbReference>
<evidence type="ECO:0000313" key="3">
    <source>
        <dbReference type="Proteomes" id="UP000828390"/>
    </source>
</evidence>
<proteinExistence type="predicted"/>
<sequence length="107" mass="12530">MKDKRHFNRVAQNTNKHVDQTELLNEILKRLDNLEHKQPAYNKGNQLKKAGVECFSCHKLGHFAREYPEKKDDNKIEQKASTQEKHRQEPLNFKGPALSAKGRSKYM</sequence>
<reference evidence="2" key="1">
    <citation type="journal article" date="2019" name="bioRxiv">
        <title>The Genome of the Zebra Mussel, Dreissena polymorpha: A Resource for Invasive Species Research.</title>
        <authorList>
            <person name="McCartney M.A."/>
            <person name="Auch B."/>
            <person name="Kono T."/>
            <person name="Mallez S."/>
            <person name="Zhang Y."/>
            <person name="Obille A."/>
            <person name="Becker A."/>
            <person name="Abrahante J.E."/>
            <person name="Garbe J."/>
            <person name="Badalamenti J.P."/>
            <person name="Herman A."/>
            <person name="Mangelson H."/>
            <person name="Liachko I."/>
            <person name="Sullivan S."/>
            <person name="Sone E.D."/>
            <person name="Koren S."/>
            <person name="Silverstein K.A.T."/>
            <person name="Beckman K.B."/>
            <person name="Gohl D.M."/>
        </authorList>
    </citation>
    <scope>NUCLEOTIDE SEQUENCE</scope>
    <source>
        <strain evidence="2">Duluth1</strain>
        <tissue evidence="2">Whole animal</tissue>
    </source>
</reference>
<name>A0A9D4RQA0_DREPO</name>
<evidence type="ECO:0008006" key="4">
    <source>
        <dbReference type="Google" id="ProtNLM"/>
    </source>
</evidence>
<dbReference type="AlphaFoldDB" id="A0A9D4RQA0"/>
<reference evidence="2" key="2">
    <citation type="submission" date="2020-11" db="EMBL/GenBank/DDBJ databases">
        <authorList>
            <person name="McCartney M.A."/>
            <person name="Auch B."/>
            <person name="Kono T."/>
            <person name="Mallez S."/>
            <person name="Becker A."/>
            <person name="Gohl D.M."/>
            <person name="Silverstein K.A.T."/>
            <person name="Koren S."/>
            <person name="Bechman K.B."/>
            <person name="Herman A."/>
            <person name="Abrahante J.E."/>
            <person name="Garbe J."/>
        </authorList>
    </citation>
    <scope>NUCLEOTIDE SEQUENCE</scope>
    <source>
        <strain evidence="2">Duluth1</strain>
        <tissue evidence="2">Whole animal</tissue>
    </source>
</reference>
<organism evidence="2 3">
    <name type="scientific">Dreissena polymorpha</name>
    <name type="common">Zebra mussel</name>
    <name type="synonym">Mytilus polymorpha</name>
    <dbReference type="NCBI Taxonomy" id="45954"/>
    <lineage>
        <taxon>Eukaryota</taxon>
        <taxon>Metazoa</taxon>
        <taxon>Spiralia</taxon>
        <taxon>Lophotrochozoa</taxon>
        <taxon>Mollusca</taxon>
        <taxon>Bivalvia</taxon>
        <taxon>Autobranchia</taxon>
        <taxon>Heteroconchia</taxon>
        <taxon>Euheterodonta</taxon>
        <taxon>Imparidentia</taxon>
        <taxon>Neoheterodontei</taxon>
        <taxon>Myida</taxon>
        <taxon>Dreissenoidea</taxon>
        <taxon>Dreissenidae</taxon>
        <taxon>Dreissena</taxon>
    </lineage>
</organism>
<dbReference type="InterPro" id="IPR036875">
    <property type="entry name" value="Znf_CCHC_sf"/>
</dbReference>